<dbReference type="Pfam" id="PF23362">
    <property type="entry name" value="DHX37_C"/>
    <property type="match status" value="1"/>
</dbReference>
<reference evidence="11 12" key="1">
    <citation type="journal article" date="2014" name="Nat. Genet.">
        <title>Genome and transcriptome of the porcine whipworm Trichuris suis.</title>
        <authorList>
            <person name="Jex A.R."/>
            <person name="Nejsum P."/>
            <person name="Schwarz E.M."/>
            <person name="Hu L."/>
            <person name="Young N.D."/>
            <person name="Hall R.S."/>
            <person name="Korhonen P.K."/>
            <person name="Liao S."/>
            <person name="Thamsborg S."/>
            <person name="Xia J."/>
            <person name="Xu P."/>
            <person name="Wang S."/>
            <person name="Scheerlinck J.P."/>
            <person name="Hofmann A."/>
            <person name="Sternberg P.W."/>
            <person name="Wang J."/>
            <person name="Gasser R.B."/>
        </authorList>
    </citation>
    <scope>NUCLEOTIDE SEQUENCE [LARGE SCALE GENOMIC DNA]</scope>
    <source>
        <strain evidence="11">DCEP-RM93M</strain>
    </source>
</reference>
<dbReference type="GO" id="GO:0003723">
    <property type="term" value="F:RNA binding"/>
    <property type="evidence" value="ECO:0007669"/>
    <property type="project" value="TreeGrafter"/>
</dbReference>
<dbReference type="InterPro" id="IPR056371">
    <property type="entry name" value="DHX37-like_C"/>
</dbReference>
<feature type="compositionally biased region" description="Basic and acidic residues" evidence="8">
    <location>
        <begin position="28"/>
        <end position="39"/>
    </location>
</feature>
<dbReference type="SUPFAM" id="SSF52540">
    <property type="entry name" value="P-loop containing nucleoside triphosphate hydrolases"/>
    <property type="match status" value="1"/>
</dbReference>
<evidence type="ECO:0000256" key="3">
    <source>
        <dbReference type="ARBA" id="ARBA00022741"/>
    </source>
</evidence>
<evidence type="ECO:0000256" key="2">
    <source>
        <dbReference type="ARBA" id="ARBA00012552"/>
    </source>
</evidence>
<dbReference type="Gene3D" id="1.20.120.1080">
    <property type="match status" value="1"/>
</dbReference>
<proteinExistence type="inferred from homology"/>
<protein>
    <recommendedName>
        <fullName evidence="2">RNA helicase</fullName>
        <ecNumber evidence="2">3.6.4.13</ecNumber>
    </recommendedName>
</protein>
<dbReference type="InterPro" id="IPR011545">
    <property type="entry name" value="DEAD/DEAH_box_helicase_dom"/>
</dbReference>
<dbReference type="CDD" id="cd18791">
    <property type="entry name" value="SF2_C_RHA"/>
    <property type="match status" value="1"/>
</dbReference>
<dbReference type="Pfam" id="PF00270">
    <property type="entry name" value="DEAD"/>
    <property type="match status" value="1"/>
</dbReference>
<evidence type="ECO:0000313" key="11">
    <source>
        <dbReference type="EMBL" id="KFD53461.1"/>
    </source>
</evidence>
<dbReference type="PANTHER" id="PTHR18934:SF99">
    <property type="entry name" value="ATP-DEPENDENT RNA HELICASE DHX37-RELATED"/>
    <property type="match status" value="1"/>
</dbReference>
<dbReference type="InterPro" id="IPR001650">
    <property type="entry name" value="Helicase_C-like"/>
</dbReference>
<dbReference type="Pfam" id="PF00271">
    <property type="entry name" value="Helicase_C"/>
    <property type="match status" value="1"/>
</dbReference>
<evidence type="ECO:0000259" key="10">
    <source>
        <dbReference type="PROSITE" id="PS51194"/>
    </source>
</evidence>
<dbReference type="InterPro" id="IPR011709">
    <property type="entry name" value="DEAD-box_helicase_OB_fold"/>
</dbReference>
<dbReference type="PANTHER" id="PTHR18934">
    <property type="entry name" value="ATP-DEPENDENT RNA HELICASE"/>
    <property type="match status" value="1"/>
</dbReference>
<feature type="region of interest" description="Disordered" evidence="8">
    <location>
        <begin position="112"/>
        <end position="154"/>
    </location>
</feature>
<gene>
    <name evidence="11" type="ORF">M513_05725</name>
</gene>
<evidence type="ECO:0000256" key="1">
    <source>
        <dbReference type="ARBA" id="ARBA00008792"/>
    </source>
</evidence>
<dbReference type="InterPro" id="IPR014001">
    <property type="entry name" value="Helicase_ATP-bd"/>
</dbReference>
<dbReference type="GO" id="GO:0016787">
    <property type="term" value="F:hydrolase activity"/>
    <property type="evidence" value="ECO:0007669"/>
    <property type="project" value="UniProtKB-KW"/>
</dbReference>
<evidence type="ECO:0000256" key="5">
    <source>
        <dbReference type="ARBA" id="ARBA00022806"/>
    </source>
</evidence>
<name>A0A085M8B5_9BILA</name>
<dbReference type="EMBL" id="KL363217">
    <property type="protein sequence ID" value="KFD53461.1"/>
    <property type="molecule type" value="Genomic_DNA"/>
</dbReference>
<dbReference type="GO" id="GO:0005730">
    <property type="term" value="C:nucleolus"/>
    <property type="evidence" value="ECO:0007669"/>
    <property type="project" value="TreeGrafter"/>
</dbReference>
<feature type="region of interest" description="Disordered" evidence="8">
    <location>
        <begin position="467"/>
        <end position="488"/>
    </location>
</feature>
<keyword evidence="6" id="KW-0067">ATP-binding</keyword>
<dbReference type="SMART" id="SM00487">
    <property type="entry name" value="DEXDc"/>
    <property type="match status" value="1"/>
</dbReference>
<dbReference type="Pfam" id="PF21010">
    <property type="entry name" value="HA2_C"/>
    <property type="match status" value="1"/>
</dbReference>
<feature type="region of interest" description="Disordered" evidence="8">
    <location>
        <begin position="20"/>
        <end position="50"/>
    </location>
</feature>
<dbReference type="GO" id="GO:0003724">
    <property type="term" value="F:RNA helicase activity"/>
    <property type="evidence" value="ECO:0007669"/>
    <property type="project" value="UniProtKB-EC"/>
</dbReference>
<evidence type="ECO:0000256" key="4">
    <source>
        <dbReference type="ARBA" id="ARBA00022801"/>
    </source>
</evidence>
<keyword evidence="12" id="KW-1185">Reference proteome</keyword>
<comment type="catalytic activity">
    <reaction evidence="7">
        <text>ATP + H2O = ADP + phosphate + H(+)</text>
        <dbReference type="Rhea" id="RHEA:13065"/>
        <dbReference type="ChEBI" id="CHEBI:15377"/>
        <dbReference type="ChEBI" id="CHEBI:15378"/>
        <dbReference type="ChEBI" id="CHEBI:30616"/>
        <dbReference type="ChEBI" id="CHEBI:43474"/>
        <dbReference type="ChEBI" id="CHEBI:456216"/>
        <dbReference type="EC" id="3.6.4.13"/>
    </reaction>
</comment>
<evidence type="ECO:0000256" key="8">
    <source>
        <dbReference type="SAM" id="MobiDB-lite"/>
    </source>
</evidence>
<dbReference type="SMART" id="SM00847">
    <property type="entry name" value="HA2"/>
    <property type="match status" value="1"/>
</dbReference>
<dbReference type="PROSITE" id="PS51194">
    <property type="entry name" value="HELICASE_CTER"/>
    <property type="match status" value="1"/>
</dbReference>
<dbReference type="PROSITE" id="PS00690">
    <property type="entry name" value="DEAH_ATP_HELICASE"/>
    <property type="match status" value="1"/>
</dbReference>
<dbReference type="GO" id="GO:0005524">
    <property type="term" value="F:ATP binding"/>
    <property type="evidence" value="ECO:0007669"/>
    <property type="project" value="UniProtKB-KW"/>
</dbReference>
<dbReference type="GO" id="GO:0000462">
    <property type="term" value="P:maturation of SSU-rRNA from tricistronic rRNA transcript (SSU-rRNA, 5.8S rRNA, LSU-rRNA)"/>
    <property type="evidence" value="ECO:0007669"/>
    <property type="project" value="TreeGrafter"/>
</dbReference>
<dbReference type="PROSITE" id="PS51192">
    <property type="entry name" value="HELICASE_ATP_BIND_1"/>
    <property type="match status" value="1"/>
</dbReference>
<dbReference type="InterPro" id="IPR027417">
    <property type="entry name" value="P-loop_NTPase"/>
</dbReference>
<accession>A0A085M8B5</accession>
<dbReference type="AlphaFoldDB" id="A0A085M8B5"/>
<keyword evidence="4" id="KW-0378">Hydrolase</keyword>
<organism evidence="11 12">
    <name type="scientific">Trichuris suis</name>
    <name type="common">pig whipworm</name>
    <dbReference type="NCBI Taxonomy" id="68888"/>
    <lineage>
        <taxon>Eukaryota</taxon>
        <taxon>Metazoa</taxon>
        <taxon>Ecdysozoa</taxon>
        <taxon>Nematoda</taxon>
        <taxon>Enoplea</taxon>
        <taxon>Dorylaimia</taxon>
        <taxon>Trichinellida</taxon>
        <taxon>Trichuridae</taxon>
        <taxon>Trichuris</taxon>
    </lineage>
</organism>
<evidence type="ECO:0000256" key="6">
    <source>
        <dbReference type="ARBA" id="ARBA00022840"/>
    </source>
</evidence>
<dbReference type="InterPro" id="IPR007502">
    <property type="entry name" value="Helicase-assoc_dom"/>
</dbReference>
<keyword evidence="3" id="KW-0547">Nucleotide-binding</keyword>
<feature type="domain" description="Helicase ATP-binding" evidence="9">
    <location>
        <begin position="233"/>
        <end position="400"/>
    </location>
</feature>
<evidence type="ECO:0000259" key="9">
    <source>
        <dbReference type="PROSITE" id="PS51192"/>
    </source>
</evidence>
<dbReference type="FunFam" id="3.40.50.300:FF:000637">
    <property type="entry name" value="ATP-dependent RNA helicase DHX37/DHR1"/>
    <property type="match status" value="1"/>
</dbReference>
<comment type="similarity">
    <text evidence="1">Belongs to the DEAD box helicase family. DEAH subfamily.</text>
</comment>
<dbReference type="EC" id="3.6.4.13" evidence="2"/>
<dbReference type="CDD" id="cd17982">
    <property type="entry name" value="DEXHc_DHX37"/>
    <property type="match status" value="1"/>
</dbReference>
<evidence type="ECO:0000256" key="7">
    <source>
        <dbReference type="ARBA" id="ARBA00047984"/>
    </source>
</evidence>
<dbReference type="Gene3D" id="3.40.50.300">
    <property type="entry name" value="P-loop containing nucleotide triphosphate hydrolases"/>
    <property type="match status" value="2"/>
</dbReference>
<dbReference type="SMART" id="SM00490">
    <property type="entry name" value="HELICc"/>
    <property type="match status" value="1"/>
</dbReference>
<dbReference type="Proteomes" id="UP000030764">
    <property type="component" value="Unassembled WGS sequence"/>
</dbReference>
<sequence>MEEEPVYTYPHDTANAFELPPRKKKAKKEGNNKIKEGKQKAVVSKKKQKKLKKMLERRKKKAECADIFERLKQCQIEPAEMLLLTSVAKMQQKDSKRLPVVPEAPVCKSIAGSRKGMLNREQPFKRSAPYFETDSSSGSDGESADDKLPEISNCPANEVGAVQSEALQSASCSTEPSVVHLESANPKSEPACTTGASSKVPSCPAVHVPVFRSDEIEKGRLKLPVVAEEQTIVEAIKENQVVIVCGETGSGKSTQVPQFLYEAGFTSTGKMIGITEPRRVAAINISHRVAEEMNLSRDVVSYQIRYEGNVTEKTKIKFMTDGVLLKEIQKDFLLTSYSAILIDEAHERSMYSDVLIGLLSRIILIRERRQDKLHLVIMSATLRVEDFLLPKLFKQTPVVIKVDSRQYPVTAYFSRHTMDDYLLAAYKKVCQVHRLLPRGSILVFVSGQREVHTLLSWLKKRFPLKSKADEQDGPKSEPTSGKRSLGKRKKKVVNLDDYKEDLFQMTEEVDLNDQDAPDLDIFDVEEMECPDFPTGSLEADEPLFCLPLYSLMPSGKQARVFQEPPAGYRCCVIATNVAETSVTIPNVRYVIDTGKEKVRLYDPVTGISKFVVQWISKASASQRAGRAGRIGPGHCYRLYSSAVYNDFDKYSRPEILTKPLDDLVLQMKAMCILKVRNFPFPTALDADSLQCAEERLVKLGLLENALDSNGRQVARVTNLGRTVALLPLAPRYGKIVALACQQGLLAYAICLVSALSVREPLLNPSTIECNDIEKKKEKIAECLRSRRALAGQGHSLLLGDLMVLLKASLAAEQELTVPFCEKHGFRYKAMVEICKMRRQLTKVVNALCADADLAIGSQLKPPTDEQAELLRQLVLTGLCDNVARRADDCLGQTACKSSRLAYRSAAVEDPLWIHPTSVLFRAQPEWLVYQEIVDSNGKKCMLNVMAIESEWLLPLARGYCSMGEPLKEPAPFYSETKDQIVCHVDCTYGIAAWPLPRQEVAHPVDIMYYRYFASEFLEGRVISKLAKYRSSLITPPSILFKPWARLQSKTGSLLGVLVSNGVTSKEDLIRFWKEKPNFLCNEYLEWVAQSKHNDVLFDWPPLEK</sequence>
<keyword evidence="5" id="KW-0347">Helicase</keyword>
<evidence type="ECO:0000313" key="12">
    <source>
        <dbReference type="Proteomes" id="UP000030764"/>
    </source>
</evidence>
<dbReference type="Pfam" id="PF07717">
    <property type="entry name" value="OB_NTP_bind"/>
    <property type="match status" value="1"/>
</dbReference>
<feature type="domain" description="Helicase C-terminal" evidence="10">
    <location>
        <begin position="417"/>
        <end position="671"/>
    </location>
</feature>
<dbReference type="InterPro" id="IPR002464">
    <property type="entry name" value="DNA/RNA_helicase_DEAH_CS"/>
</dbReference>